<accession>A0A9W9VH73</accession>
<dbReference type="Proteomes" id="UP001147747">
    <property type="component" value="Unassembled WGS sequence"/>
</dbReference>
<feature type="compositionally biased region" description="Acidic residues" evidence="1">
    <location>
        <begin position="817"/>
        <end position="846"/>
    </location>
</feature>
<dbReference type="InterPro" id="IPR013087">
    <property type="entry name" value="Znf_C2H2_type"/>
</dbReference>
<feature type="region of interest" description="Disordered" evidence="1">
    <location>
        <begin position="811"/>
        <end position="863"/>
    </location>
</feature>
<dbReference type="EMBL" id="JAPZBU010000011">
    <property type="protein sequence ID" value="KAJ5379330.1"/>
    <property type="molecule type" value="Genomic_DNA"/>
</dbReference>
<dbReference type="GeneID" id="81376066"/>
<evidence type="ECO:0000259" key="2">
    <source>
        <dbReference type="SMART" id="SM00355"/>
    </source>
</evidence>
<feature type="domain" description="C2H2-type" evidence="2">
    <location>
        <begin position="232"/>
        <end position="257"/>
    </location>
</feature>
<reference evidence="3" key="2">
    <citation type="journal article" date="2023" name="IMA Fungus">
        <title>Comparative genomic study of the Penicillium genus elucidates a diverse pangenome and 15 lateral gene transfer events.</title>
        <authorList>
            <person name="Petersen C."/>
            <person name="Sorensen T."/>
            <person name="Nielsen M.R."/>
            <person name="Sondergaard T.E."/>
            <person name="Sorensen J.L."/>
            <person name="Fitzpatrick D.A."/>
            <person name="Frisvad J.C."/>
            <person name="Nielsen K.L."/>
        </authorList>
    </citation>
    <scope>NUCLEOTIDE SEQUENCE</scope>
    <source>
        <strain evidence="3">IBT 29677</strain>
    </source>
</reference>
<comment type="caution">
    <text evidence="3">The sequence shown here is derived from an EMBL/GenBank/DDBJ whole genome shotgun (WGS) entry which is preliminary data.</text>
</comment>
<gene>
    <name evidence="3" type="ORF">N7509_012449</name>
</gene>
<dbReference type="RefSeq" id="XP_056483116.1">
    <property type="nucleotide sequence ID" value="XM_056637086.1"/>
</dbReference>
<dbReference type="PANTHER" id="PTHR35391">
    <property type="entry name" value="C2H2-TYPE DOMAIN-CONTAINING PROTEIN-RELATED"/>
    <property type="match status" value="1"/>
</dbReference>
<feature type="domain" description="C2H2-type" evidence="2">
    <location>
        <begin position="199"/>
        <end position="227"/>
    </location>
</feature>
<evidence type="ECO:0000256" key="1">
    <source>
        <dbReference type="SAM" id="MobiDB-lite"/>
    </source>
</evidence>
<dbReference type="OrthoDB" id="6133115at2759"/>
<proteinExistence type="predicted"/>
<feature type="compositionally biased region" description="Polar residues" evidence="1">
    <location>
        <begin position="409"/>
        <end position="429"/>
    </location>
</feature>
<evidence type="ECO:0000313" key="4">
    <source>
        <dbReference type="Proteomes" id="UP001147747"/>
    </source>
</evidence>
<feature type="domain" description="C2H2-type" evidence="2">
    <location>
        <begin position="742"/>
        <end position="770"/>
    </location>
</feature>
<keyword evidence="4" id="KW-1185">Reference proteome</keyword>
<protein>
    <recommendedName>
        <fullName evidence="2">C2H2-type domain-containing protein</fullName>
    </recommendedName>
</protein>
<dbReference type="SMART" id="SM00355">
    <property type="entry name" value="ZnF_C2H2"/>
    <property type="match status" value="4"/>
</dbReference>
<sequence>MLHRLVKIANHTEYGPDGVKLSSEFRTATSRIIDHYLKGCTAGQELRERLVDTIYLRQRNFSYLKSQKINRFAKKQAPAQLPSRGGSTLTPSFSVITPVTATGLKEELLEIKPRLDLRRSLLTATTAQVDQVPLDRSIQSSIGASQSEVSGEDLELPRPPDVPFGRKELECPYCLVVCPVKEFESDNWKKHILADIMPYVCVLESCPMSPTLFTSKKDWLNHMKNGHKLKSWTCLDHETKLSFPTSPEFFQHMYDQHYGEFEEEDLDDLADACFQSITTDLAFETCPFCPESDQKDSLMTGGGIQHLSSHLMLFSRISLDGYTEEQISSSDVSSSTHRTRVSAERILSETITDGLQPGFFEYADQNPIDVELMESQQIPPDPGEENWELFSEAQKESQPDVNDDPILKNLSQNSPRNEQLKRSTSTPSFKNEHQIKLDQMNLSEAGYIAYLDHIVQSYRADTSLKDNTETYNLQVQLSRLITQHNILVSQLHHLKDEQQESYINTLGDWLDQAKFHFMEYFEAAAEVIRQDYALNLKKVETEGSPVVGIDIETHLESPRWILERYRHFLSSVHDRKRYTYTKRRSAASVIQQIHKLLNYAVFFLGSGNSDAPLELPFDRFHVADKYPNTEEAIVDRFGLAITRRRSVIRYRQRQRDAHDEDPNQFTGDDEEAEVVNGDQDAESNPSSLSGISWTTGNGGGAYYSLPSFTVGAPFECKICFSVISISSRRAWARHVFGDLMPYLCFYPDCPTPNRLYGSGWEWFDHLRSQHSVSNDPDAIIDCPLCQGSVSSGKQFRRHLGRHMEQLALFALPTSEMANEEEPDQEDMTDDQEDMTDDQELEDTSDEEDHKGHDTPINLYALVG</sequence>
<evidence type="ECO:0000313" key="3">
    <source>
        <dbReference type="EMBL" id="KAJ5379330.1"/>
    </source>
</evidence>
<dbReference type="PANTHER" id="PTHR35391:SF7">
    <property type="entry name" value="C2H2-TYPE DOMAIN-CONTAINING PROTEIN"/>
    <property type="match status" value="1"/>
</dbReference>
<feature type="region of interest" description="Disordered" evidence="1">
    <location>
        <begin position="652"/>
        <end position="690"/>
    </location>
</feature>
<name>A0A9W9VH73_9EURO</name>
<reference evidence="3" key="1">
    <citation type="submission" date="2022-12" db="EMBL/GenBank/DDBJ databases">
        <authorList>
            <person name="Petersen C."/>
        </authorList>
    </citation>
    <scope>NUCLEOTIDE SEQUENCE</scope>
    <source>
        <strain evidence="3">IBT 29677</strain>
    </source>
</reference>
<dbReference type="AlphaFoldDB" id="A0A9W9VH73"/>
<dbReference type="InterPro" id="IPR058925">
    <property type="entry name" value="zf-C2H2_AcuF"/>
</dbReference>
<organism evidence="3 4">
    <name type="scientific">Penicillium cosmopolitanum</name>
    <dbReference type="NCBI Taxonomy" id="1131564"/>
    <lineage>
        <taxon>Eukaryota</taxon>
        <taxon>Fungi</taxon>
        <taxon>Dikarya</taxon>
        <taxon>Ascomycota</taxon>
        <taxon>Pezizomycotina</taxon>
        <taxon>Eurotiomycetes</taxon>
        <taxon>Eurotiomycetidae</taxon>
        <taxon>Eurotiales</taxon>
        <taxon>Aspergillaceae</taxon>
        <taxon>Penicillium</taxon>
    </lineage>
</organism>
<dbReference type="Pfam" id="PF26082">
    <property type="entry name" value="zf-C2H2_AcuF"/>
    <property type="match status" value="1"/>
</dbReference>
<feature type="domain" description="C2H2-type" evidence="2">
    <location>
        <begin position="780"/>
        <end position="802"/>
    </location>
</feature>
<feature type="region of interest" description="Disordered" evidence="1">
    <location>
        <begin position="391"/>
        <end position="431"/>
    </location>
</feature>